<evidence type="ECO:0000259" key="7">
    <source>
        <dbReference type="PROSITE" id="PS50052"/>
    </source>
</evidence>
<keyword evidence="3" id="KW-0808">Transferase</keyword>
<comment type="caution">
    <text evidence="8">The sequence shown here is derived from an EMBL/GenBank/DDBJ whole genome shotgun (WGS) entry which is preliminary data.</text>
</comment>
<dbReference type="FunFam" id="3.30.63.10:FF:000002">
    <property type="entry name" value="Guanylate kinase 1"/>
    <property type="match status" value="1"/>
</dbReference>
<dbReference type="PANTHER" id="PTHR23117:SF13">
    <property type="entry name" value="GUANYLATE KINASE"/>
    <property type="match status" value="1"/>
</dbReference>
<protein>
    <recommendedName>
        <fullName evidence="2">guanylate kinase</fullName>
        <ecNumber evidence="2">2.7.4.8</ecNumber>
    </recommendedName>
</protein>
<keyword evidence="5" id="KW-0418">Kinase</keyword>
<dbReference type="CDD" id="cd00071">
    <property type="entry name" value="GMPK"/>
    <property type="match status" value="1"/>
</dbReference>
<dbReference type="PROSITE" id="PS50052">
    <property type="entry name" value="GUANYLATE_KINASE_2"/>
    <property type="match status" value="1"/>
</dbReference>
<feature type="domain" description="Guanylate kinase-like" evidence="7">
    <location>
        <begin position="7"/>
        <end position="189"/>
    </location>
</feature>
<keyword evidence="9" id="KW-1185">Reference proteome</keyword>
<dbReference type="GO" id="GO:0005524">
    <property type="term" value="F:ATP binding"/>
    <property type="evidence" value="ECO:0007669"/>
    <property type="project" value="UniProtKB-KW"/>
</dbReference>
<dbReference type="InterPro" id="IPR020590">
    <property type="entry name" value="Guanylate_kinase_CS"/>
</dbReference>
<reference evidence="8" key="1">
    <citation type="submission" date="2023-07" db="EMBL/GenBank/DDBJ databases">
        <title>Chromosome-level genome assembly of Artemia franciscana.</title>
        <authorList>
            <person name="Jo E."/>
        </authorList>
    </citation>
    <scope>NUCLEOTIDE SEQUENCE</scope>
    <source>
        <tissue evidence="8">Whole body</tissue>
    </source>
</reference>
<dbReference type="SUPFAM" id="SSF52540">
    <property type="entry name" value="P-loop containing nucleoside triphosphate hydrolases"/>
    <property type="match status" value="1"/>
</dbReference>
<evidence type="ECO:0000313" key="8">
    <source>
        <dbReference type="EMBL" id="KAK2723351.1"/>
    </source>
</evidence>
<dbReference type="FunFam" id="3.40.50.300:FF:000776">
    <property type="entry name" value="Guanylate kinase 2"/>
    <property type="match status" value="1"/>
</dbReference>
<dbReference type="InterPro" id="IPR027417">
    <property type="entry name" value="P-loop_NTPase"/>
</dbReference>
<evidence type="ECO:0000256" key="1">
    <source>
        <dbReference type="ARBA" id="ARBA00005790"/>
    </source>
</evidence>
<dbReference type="InterPro" id="IPR008144">
    <property type="entry name" value="Guanylate_kin-like_dom"/>
</dbReference>
<dbReference type="InterPro" id="IPR008145">
    <property type="entry name" value="GK/Ca_channel_bsu"/>
</dbReference>
<dbReference type="GO" id="GO:0005829">
    <property type="term" value="C:cytosol"/>
    <property type="evidence" value="ECO:0007669"/>
    <property type="project" value="TreeGrafter"/>
</dbReference>
<dbReference type="Proteomes" id="UP001187531">
    <property type="component" value="Unassembled WGS sequence"/>
</dbReference>
<keyword evidence="6" id="KW-0067">ATP-binding</keyword>
<sequence length="230" mass="25787">METNSMPRPLVFCGPSGAGKSTLIKQMMAEFGDVLGFSVSHTTRAPRTGEVDGKDYYFTTKSEMERSISNGEFIEYAVFSGNMYGTSKMAVEKVQKLGKICVLDIERQGVIQIKKTDLNPHLIFIKPPSMEELKNRLLSRGTETMESLKKRLAAAEEELAFGEIPGNFHKIIVNDNIHEAYNELKEYLLTHIEDARKNGARMNGEVLSKLSSLLYFSSLSFNLFPTDISN</sequence>
<dbReference type="InterPro" id="IPR017665">
    <property type="entry name" value="Guanylate_kinase"/>
</dbReference>
<gene>
    <name evidence="8" type="ORF">QYM36_001872</name>
</gene>
<accession>A0AA88IB67</accession>
<organism evidence="8 9">
    <name type="scientific">Artemia franciscana</name>
    <name type="common">Brine shrimp</name>
    <name type="synonym">Artemia sanfranciscana</name>
    <dbReference type="NCBI Taxonomy" id="6661"/>
    <lineage>
        <taxon>Eukaryota</taxon>
        <taxon>Metazoa</taxon>
        <taxon>Ecdysozoa</taxon>
        <taxon>Arthropoda</taxon>
        <taxon>Crustacea</taxon>
        <taxon>Branchiopoda</taxon>
        <taxon>Anostraca</taxon>
        <taxon>Artemiidae</taxon>
        <taxon>Artemia</taxon>
    </lineage>
</organism>
<dbReference type="GO" id="GO:0004385">
    <property type="term" value="F:GMP kinase activity"/>
    <property type="evidence" value="ECO:0007669"/>
    <property type="project" value="UniProtKB-EC"/>
</dbReference>
<comment type="similarity">
    <text evidence="1">Belongs to the guanylate kinase family.</text>
</comment>
<dbReference type="AlphaFoldDB" id="A0AA88IB67"/>
<dbReference type="NCBIfam" id="TIGR03263">
    <property type="entry name" value="guanyl_kin"/>
    <property type="match status" value="1"/>
</dbReference>
<evidence type="ECO:0000256" key="3">
    <source>
        <dbReference type="ARBA" id="ARBA00022679"/>
    </source>
</evidence>
<dbReference type="SMART" id="SM00072">
    <property type="entry name" value="GuKc"/>
    <property type="match status" value="1"/>
</dbReference>
<evidence type="ECO:0000256" key="4">
    <source>
        <dbReference type="ARBA" id="ARBA00022741"/>
    </source>
</evidence>
<proteinExistence type="inferred from homology"/>
<dbReference type="Pfam" id="PF00625">
    <property type="entry name" value="Guanylate_kin"/>
    <property type="match status" value="1"/>
</dbReference>
<dbReference type="EC" id="2.7.4.8" evidence="2"/>
<evidence type="ECO:0000256" key="2">
    <source>
        <dbReference type="ARBA" id="ARBA00012961"/>
    </source>
</evidence>
<dbReference type="PROSITE" id="PS00856">
    <property type="entry name" value="GUANYLATE_KINASE_1"/>
    <property type="match status" value="1"/>
</dbReference>
<dbReference type="PANTHER" id="PTHR23117">
    <property type="entry name" value="GUANYLATE KINASE-RELATED"/>
    <property type="match status" value="1"/>
</dbReference>
<dbReference type="EMBL" id="JAVRJZ010000004">
    <property type="protein sequence ID" value="KAK2723351.1"/>
    <property type="molecule type" value="Genomic_DNA"/>
</dbReference>
<evidence type="ECO:0000256" key="6">
    <source>
        <dbReference type="ARBA" id="ARBA00022840"/>
    </source>
</evidence>
<keyword evidence="4" id="KW-0547">Nucleotide-binding</keyword>
<name>A0AA88IB67_ARTSF</name>
<evidence type="ECO:0000313" key="9">
    <source>
        <dbReference type="Proteomes" id="UP001187531"/>
    </source>
</evidence>
<dbReference type="Gene3D" id="3.40.50.300">
    <property type="entry name" value="P-loop containing nucleotide triphosphate hydrolases"/>
    <property type="match status" value="1"/>
</dbReference>
<evidence type="ECO:0000256" key="5">
    <source>
        <dbReference type="ARBA" id="ARBA00022777"/>
    </source>
</evidence>